<reference evidence="2" key="1">
    <citation type="submission" date="2014-09" db="EMBL/GenBank/DDBJ databases">
        <authorList>
            <person name="Magalhaes I.L.F."/>
            <person name="Oliveira U."/>
            <person name="Santos F.R."/>
            <person name="Vidigal T.H.D.A."/>
            <person name="Brescovit A.D."/>
            <person name="Santos A.J."/>
        </authorList>
    </citation>
    <scope>NUCLEOTIDE SEQUENCE</scope>
    <source>
        <tissue evidence="2">Shoot tissue taken approximately 20 cm above the soil surface</tissue>
    </source>
</reference>
<evidence type="ECO:0000313" key="2">
    <source>
        <dbReference type="EMBL" id="JAE35789.1"/>
    </source>
</evidence>
<keyword evidence="1" id="KW-0812">Transmembrane</keyword>
<dbReference type="AlphaFoldDB" id="A0A0A9HIY1"/>
<dbReference type="EMBL" id="GBRH01162107">
    <property type="protein sequence ID" value="JAE35789.1"/>
    <property type="molecule type" value="Transcribed_RNA"/>
</dbReference>
<evidence type="ECO:0000256" key="1">
    <source>
        <dbReference type="SAM" id="Phobius"/>
    </source>
</evidence>
<protein>
    <submittedName>
        <fullName evidence="2">Uncharacterized protein</fullName>
    </submittedName>
</protein>
<sequence length="34" mass="4278">MAYRMEFYYFDMHIMMLYHNFVVSIVTKLVYYSA</sequence>
<feature type="transmembrane region" description="Helical" evidence="1">
    <location>
        <begin position="12"/>
        <end position="31"/>
    </location>
</feature>
<name>A0A0A9HIY1_ARUDO</name>
<reference evidence="2" key="2">
    <citation type="journal article" date="2015" name="Data Brief">
        <title>Shoot transcriptome of the giant reed, Arundo donax.</title>
        <authorList>
            <person name="Barrero R.A."/>
            <person name="Guerrero F.D."/>
            <person name="Moolhuijzen P."/>
            <person name="Goolsby J.A."/>
            <person name="Tidwell J."/>
            <person name="Bellgard S.E."/>
            <person name="Bellgard M.I."/>
        </authorList>
    </citation>
    <scope>NUCLEOTIDE SEQUENCE</scope>
    <source>
        <tissue evidence="2">Shoot tissue taken approximately 20 cm above the soil surface</tissue>
    </source>
</reference>
<accession>A0A0A9HIY1</accession>
<keyword evidence="1" id="KW-0472">Membrane</keyword>
<organism evidence="2">
    <name type="scientific">Arundo donax</name>
    <name type="common">Giant reed</name>
    <name type="synonym">Donax arundinaceus</name>
    <dbReference type="NCBI Taxonomy" id="35708"/>
    <lineage>
        <taxon>Eukaryota</taxon>
        <taxon>Viridiplantae</taxon>
        <taxon>Streptophyta</taxon>
        <taxon>Embryophyta</taxon>
        <taxon>Tracheophyta</taxon>
        <taxon>Spermatophyta</taxon>
        <taxon>Magnoliopsida</taxon>
        <taxon>Liliopsida</taxon>
        <taxon>Poales</taxon>
        <taxon>Poaceae</taxon>
        <taxon>PACMAD clade</taxon>
        <taxon>Arundinoideae</taxon>
        <taxon>Arundineae</taxon>
        <taxon>Arundo</taxon>
    </lineage>
</organism>
<keyword evidence="1" id="KW-1133">Transmembrane helix</keyword>
<proteinExistence type="predicted"/>